<gene>
    <name evidence="1" type="ORF">DPMN_117542</name>
</gene>
<reference evidence="1" key="2">
    <citation type="submission" date="2020-11" db="EMBL/GenBank/DDBJ databases">
        <authorList>
            <person name="McCartney M.A."/>
            <person name="Auch B."/>
            <person name="Kono T."/>
            <person name="Mallez S."/>
            <person name="Becker A."/>
            <person name="Gohl D.M."/>
            <person name="Silverstein K.A.T."/>
            <person name="Koren S."/>
            <person name="Bechman K.B."/>
            <person name="Herman A."/>
            <person name="Abrahante J.E."/>
            <person name="Garbe J."/>
        </authorList>
    </citation>
    <scope>NUCLEOTIDE SEQUENCE</scope>
    <source>
        <strain evidence="1">Duluth1</strain>
        <tissue evidence="1">Whole animal</tissue>
    </source>
</reference>
<proteinExistence type="predicted"/>
<reference evidence="1" key="1">
    <citation type="journal article" date="2019" name="bioRxiv">
        <title>The Genome of the Zebra Mussel, Dreissena polymorpha: A Resource for Invasive Species Research.</title>
        <authorList>
            <person name="McCartney M.A."/>
            <person name="Auch B."/>
            <person name="Kono T."/>
            <person name="Mallez S."/>
            <person name="Zhang Y."/>
            <person name="Obille A."/>
            <person name="Becker A."/>
            <person name="Abrahante J.E."/>
            <person name="Garbe J."/>
            <person name="Badalamenti J.P."/>
            <person name="Herman A."/>
            <person name="Mangelson H."/>
            <person name="Liachko I."/>
            <person name="Sullivan S."/>
            <person name="Sone E.D."/>
            <person name="Koren S."/>
            <person name="Silverstein K.A.T."/>
            <person name="Beckman K.B."/>
            <person name="Gohl D.M."/>
        </authorList>
    </citation>
    <scope>NUCLEOTIDE SEQUENCE</scope>
    <source>
        <strain evidence="1">Duluth1</strain>
        <tissue evidence="1">Whole animal</tissue>
    </source>
</reference>
<organism evidence="1 2">
    <name type="scientific">Dreissena polymorpha</name>
    <name type="common">Zebra mussel</name>
    <name type="synonym">Mytilus polymorpha</name>
    <dbReference type="NCBI Taxonomy" id="45954"/>
    <lineage>
        <taxon>Eukaryota</taxon>
        <taxon>Metazoa</taxon>
        <taxon>Spiralia</taxon>
        <taxon>Lophotrochozoa</taxon>
        <taxon>Mollusca</taxon>
        <taxon>Bivalvia</taxon>
        <taxon>Autobranchia</taxon>
        <taxon>Heteroconchia</taxon>
        <taxon>Euheterodonta</taxon>
        <taxon>Imparidentia</taxon>
        <taxon>Neoheterodontei</taxon>
        <taxon>Myida</taxon>
        <taxon>Dreissenoidea</taxon>
        <taxon>Dreissenidae</taxon>
        <taxon>Dreissena</taxon>
    </lineage>
</organism>
<dbReference type="EMBL" id="JAIWYP010000004">
    <property type="protein sequence ID" value="KAH3844001.1"/>
    <property type="molecule type" value="Genomic_DNA"/>
</dbReference>
<accession>A0A9D4KRW8</accession>
<dbReference type="Proteomes" id="UP000828390">
    <property type="component" value="Unassembled WGS sequence"/>
</dbReference>
<dbReference type="AlphaFoldDB" id="A0A9D4KRW8"/>
<evidence type="ECO:0000313" key="1">
    <source>
        <dbReference type="EMBL" id="KAH3844001.1"/>
    </source>
</evidence>
<keyword evidence="2" id="KW-1185">Reference proteome</keyword>
<comment type="caution">
    <text evidence="1">The sequence shown here is derived from an EMBL/GenBank/DDBJ whole genome shotgun (WGS) entry which is preliminary data.</text>
</comment>
<name>A0A9D4KRW8_DREPO</name>
<sequence length="157" mass="18255">MPTAVPKVTTHVYHAYTRTRGNNICTYTMPTSVLKATIHTLPKVTTHTRLPCLHTYMYQTKLYIQHQSTKCNYAYTCTIPTPYLRKQYMHYQSNKGYCTYTCTMPTPTPRKTIHTCLPCLHQYQSSKGNNTYTCNIPTPELEVTIHDIVPCLHQYQR</sequence>
<evidence type="ECO:0000313" key="2">
    <source>
        <dbReference type="Proteomes" id="UP000828390"/>
    </source>
</evidence>
<protein>
    <submittedName>
        <fullName evidence="1">Uncharacterized protein</fullName>
    </submittedName>
</protein>